<dbReference type="Proteomes" id="UP000054693">
    <property type="component" value="Unassembled WGS sequence"/>
</dbReference>
<evidence type="ECO:0000313" key="1">
    <source>
        <dbReference type="EMBL" id="KTD73776.1"/>
    </source>
</evidence>
<dbReference type="PATRIC" id="fig|40335.7.peg.1722"/>
<name>A0A0W0ZY51_9GAMM</name>
<reference evidence="1 2" key="1">
    <citation type="submission" date="2015-11" db="EMBL/GenBank/DDBJ databases">
        <title>Genomic analysis of 38 Legionella species identifies large and diverse effector repertoires.</title>
        <authorList>
            <person name="Burstein D."/>
            <person name="Amaro F."/>
            <person name="Zusman T."/>
            <person name="Lifshitz Z."/>
            <person name="Cohen O."/>
            <person name="Gilbert J.A."/>
            <person name="Pupko T."/>
            <person name="Shuman H.A."/>
            <person name="Segal G."/>
        </authorList>
    </citation>
    <scope>NUCLEOTIDE SEQUENCE [LARGE SCALE GENOMIC DNA]</scope>
    <source>
        <strain evidence="1 2">ATCC 49180</strain>
    </source>
</reference>
<dbReference type="RefSeq" id="WP_058520777.1">
    <property type="nucleotide sequence ID" value="NZ_CAAAIP010000008.1"/>
</dbReference>
<keyword evidence="2" id="KW-1185">Reference proteome</keyword>
<accession>A0A0W0ZY51</accession>
<gene>
    <name evidence="1" type="ORF">Ltuc_1623</name>
</gene>
<dbReference type="EMBL" id="LNZA01000001">
    <property type="protein sequence ID" value="KTD73776.1"/>
    <property type="molecule type" value="Genomic_DNA"/>
</dbReference>
<evidence type="ECO:0000313" key="2">
    <source>
        <dbReference type="Proteomes" id="UP000054693"/>
    </source>
</evidence>
<proteinExistence type="predicted"/>
<dbReference type="AlphaFoldDB" id="A0A0W0ZY51"/>
<sequence>MNDYHNINYPVNYRIWLLKFIVYIRAFYYEHYNYIDVGSIDDRIFEVIYQLYQQVYISNHSHINLDLKDIKLPVCTLRIIREEDKEALLIKCTVSTNIKTLKLYRFPNLTPCPRCEAFKRVLEEYLDKYNS</sequence>
<protein>
    <submittedName>
        <fullName evidence="1">Uncharacterized protein</fullName>
    </submittedName>
</protein>
<organism evidence="1 2">
    <name type="scientific">Legionella tucsonensis</name>
    <dbReference type="NCBI Taxonomy" id="40335"/>
    <lineage>
        <taxon>Bacteria</taxon>
        <taxon>Pseudomonadati</taxon>
        <taxon>Pseudomonadota</taxon>
        <taxon>Gammaproteobacteria</taxon>
        <taxon>Legionellales</taxon>
        <taxon>Legionellaceae</taxon>
        <taxon>Legionella</taxon>
    </lineage>
</organism>
<comment type="caution">
    <text evidence="1">The sequence shown here is derived from an EMBL/GenBank/DDBJ whole genome shotgun (WGS) entry which is preliminary data.</text>
</comment>